<dbReference type="InterPro" id="IPR029058">
    <property type="entry name" value="AB_hydrolase_fold"/>
</dbReference>
<proteinExistence type="predicted"/>
<dbReference type="KEGG" id="fgi:OP10G_1736"/>
<dbReference type="PANTHER" id="PTHR48098">
    <property type="entry name" value="ENTEROCHELIN ESTERASE-RELATED"/>
    <property type="match status" value="1"/>
</dbReference>
<accession>A0A068NU44</accession>
<dbReference type="Pfam" id="PF00756">
    <property type="entry name" value="Esterase"/>
    <property type="match status" value="1"/>
</dbReference>
<gene>
    <name evidence="2" type="ORF">OP10G_1736</name>
</gene>
<dbReference type="RefSeq" id="WP_144241060.1">
    <property type="nucleotide sequence ID" value="NZ_CP007139.1"/>
</dbReference>
<dbReference type="EMBL" id="CP007139">
    <property type="protein sequence ID" value="AIE85104.1"/>
    <property type="molecule type" value="Genomic_DNA"/>
</dbReference>
<dbReference type="HOGENOM" id="CLU_039834_1_2_0"/>
<dbReference type="OrthoDB" id="9794761at2"/>
<feature type="signal peptide" evidence="1">
    <location>
        <begin position="1"/>
        <end position="30"/>
    </location>
</feature>
<keyword evidence="1" id="KW-0732">Signal</keyword>
<evidence type="ECO:0000313" key="3">
    <source>
        <dbReference type="Proteomes" id="UP000027982"/>
    </source>
</evidence>
<reference evidence="2 3" key="1">
    <citation type="journal article" date="2014" name="PLoS ONE">
        <title>The first complete genome sequence of the class fimbriimonadia in the phylum armatimonadetes.</title>
        <authorList>
            <person name="Hu Z.Y."/>
            <person name="Wang Y.Z."/>
            <person name="Im W.T."/>
            <person name="Wang S.Y."/>
            <person name="Zhao G.P."/>
            <person name="Zheng H.J."/>
            <person name="Quan Z.X."/>
        </authorList>
    </citation>
    <scope>NUCLEOTIDE SEQUENCE [LARGE SCALE GENOMIC DNA]</scope>
    <source>
        <strain evidence="2">Gsoil 348</strain>
    </source>
</reference>
<dbReference type="InterPro" id="IPR000801">
    <property type="entry name" value="Esterase-like"/>
</dbReference>
<dbReference type="InterPro" id="IPR050583">
    <property type="entry name" value="Mycobacterial_A85_antigen"/>
</dbReference>
<dbReference type="eggNOG" id="COG2382">
    <property type="taxonomic scope" value="Bacteria"/>
</dbReference>
<evidence type="ECO:0000313" key="2">
    <source>
        <dbReference type="EMBL" id="AIE85104.1"/>
    </source>
</evidence>
<organism evidence="2 3">
    <name type="scientific">Fimbriimonas ginsengisoli Gsoil 348</name>
    <dbReference type="NCBI Taxonomy" id="661478"/>
    <lineage>
        <taxon>Bacteria</taxon>
        <taxon>Bacillati</taxon>
        <taxon>Armatimonadota</taxon>
        <taxon>Fimbriimonadia</taxon>
        <taxon>Fimbriimonadales</taxon>
        <taxon>Fimbriimonadaceae</taxon>
        <taxon>Fimbriimonas</taxon>
    </lineage>
</organism>
<evidence type="ECO:0000256" key="1">
    <source>
        <dbReference type="SAM" id="SignalP"/>
    </source>
</evidence>
<dbReference type="Proteomes" id="UP000027982">
    <property type="component" value="Chromosome"/>
</dbReference>
<dbReference type="STRING" id="661478.OP10G_1736"/>
<protein>
    <submittedName>
        <fullName evidence="2">Putative esterase</fullName>
    </submittedName>
</protein>
<dbReference type="SUPFAM" id="SSF53474">
    <property type="entry name" value="alpha/beta-Hydrolases"/>
    <property type="match status" value="1"/>
</dbReference>
<sequence length="302" mass="34137">MPSGTRGKPMRYLRTTIFWATMLFAGATFAQTNGAPAPQRSRTVTGDLRIVSKFHSNFLNNDRDIAIWLPPNYENEPKRRYAVLYMHDGQNLFNLETSYLPDQEWRVDEIATSLIEGGLIEPAIVVGVNNGGMERGNEYLPTRVRDTGGKADLYGRMLVEELKPFIDRTYRTKTKASDTGLAGSSFGGVITMYLGIKYPNVFGKLAVLSPSVWWDDRELLKEVDKIPRKTNQRIWIDIGTREGSEATADRPVTDAIALRDHLVSKGWRQGKDLAFFKDFGAHHNEIAWAGRMDAILMFLFGR</sequence>
<dbReference type="AlphaFoldDB" id="A0A068NU44"/>
<feature type="chain" id="PRO_5001651850" evidence="1">
    <location>
        <begin position="31"/>
        <end position="302"/>
    </location>
</feature>
<dbReference type="PANTHER" id="PTHR48098:SF6">
    <property type="entry name" value="FERRI-BACILLIBACTIN ESTERASE BESA"/>
    <property type="match status" value="1"/>
</dbReference>
<name>A0A068NU44_FIMGI</name>
<keyword evidence="3" id="KW-1185">Reference proteome</keyword>
<dbReference type="Gene3D" id="3.40.50.1820">
    <property type="entry name" value="alpha/beta hydrolase"/>
    <property type="match status" value="1"/>
</dbReference>